<organism evidence="4 5">
    <name type="scientific">Diversispora epigaea</name>
    <dbReference type="NCBI Taxonomy" id="1348612"/>
    <lineage>
        <taxon>Eukaryota</taxon>
        <taxon>Fungi</taxon>
        <taxon>Fungi incertae sedis</taxon>
        <taxon>Mucoromycota</taxon>
        <taxon>Glomeromycotina</taxon>
        <taxon>Glomeromycetes</taxon>
        <taxon>Diversisporales</taxon>
        <taxon>Diversisporaceae</taxon>
        <taxon>Diversispora</taxon>
    </lineage>
</organism>
<comment type="caution">
    <text evidence="4">The sequence shown here is derived from an EMBL/GenBank/DDBJ whole genome shotgun (WGS) entry which is preliminary data.</text>
</comment>
<evidence type="ECO:0000256" key="2">
    <source>
        <dbReference type="SAM" id="Phobius"/>
    </source>
</evidence>
<feature type="signal peptide" evidence="3">
    <location>
        <begin position="1"/>
        <end position="18"/>
    </location>
</feature>
<feature type="transmembrane region" description="Helical" evidence="2">
    <location>
        <begin position="247"/>
        <end position="269"/>
    </location>
</feature>
<keyword evidence="5" id="KW-1185">Reference proteome</keyword>
<evidence type="ECO:0000256" key="1">
    <source>
        <dbReference type="SAM" id="Coils"/>
    </source>
</evidence>
<dbReference type="AlphaFoldDB" id="A0A397IXD5"/>
<keyword evidence="2" id="KW-1133">Transmembrane helix</keyword>
<keyword evidence="2" id="KW-0472">Membrane</keyword>
<gene>
    <name evidence="4" type="ORF">Glove_150g94</name>
</gene>
<feature type="coiled-coil region" evidence="1">
    <location>
        <begin position="196"/>
        <end position="230"/>
    </location>
</feature>
<evidence type="ECO:0000313" key="5">
    <source>
        <dbReference type="Proteomes" id="UP000266861"/>
    </source>
</evidence>
<evidence type="ECO:0000313" key="4">
    <source>
        <dbReference type="EMBL" id="RHZ79282.1"/>
    </source>
</evidence>
<sequence>MIIIIIIIIIILVPKNETKNYHPENFFYSKLEYELQCAYEENQILSNINENLNDLGQTIENKTNHHLYERLEETQSKFNIHMKNCKMEKSTLVLNFNRKMEHALAIVNEYKNKCQLYEKKVLKLDEFSQRIEELSLKLAEAQEQLAHNNNCGLDEILDDYDDNNNNIHNNNNNNTKESADDIQPNNNVLQEFEQFKGDTNNELSKVNNQLQEAQETITRVVNENVILKEKLETTNKKLRSSKSASSLIVKGMIGGVIVGVGAVSVSRYFKS</sequence>
<protein>
    <recommendedName>
        <fullName evidence="6">t-SNARE coiled-coil homology domain-containing protein</fullName>
    </recommendedName>
</protein>
<evidence type="ECO:0000256" key="3">
    <source>
        <dbReference type="SAM" id="SignalP"/>
    </source>
</evidence>
<proteinExistence type="predicted"/>
<name>A0A397IXD5_9GLOM</name>
<feature type="coiled-coil region" evidence="1">
    <location>
        <begin position="100"/>
        <end position="151"/>
    </location>
</feature>
<reference evidence="4 5" key="1">
    <citation type="submission" date="2018-08" db="EMBL/GenBank/DDBJ databases">
        <title>Genome and evolution of the arbuscular mycorrhizal fungus Diversispora epigaea (formerly Glomus versiforme) and its bacterial endosymbionts.</title>
        <authorList>
            <person name="Sun X."/>
            <person name="Fei Z."/>
            <person name="Harrison M."/>
        </authorList>
    </citation>
    <scope>NUCLEOTIDE SEQUENCE [LARGE SCALE GENOMIC DNA]</scope>
    <source>
        <strain evidence="4 5">IT104</strain>
    </source>
</reference>
<dbReference type="Proteomes" id="UP000266861">
    <property type="component" value="Unassembled WGS sequence"/>
</dbReference>
<keyword evidence="2" id="KW-0812">Transmembrane</keyword>
<evidence type="ECO:0008006" key="6">
    <source>
        <dbReference type="Google" id="ProtNLM"/>
    </source>
</evidence>
<accession>A0A397IXD5</accession>
<dbReference type="EMBL" id="PQFF01000141">
    <property type="protein sequence ID" value="RHZ79282.1"/>
    <property type="molecule type" value="Genomic_DNA"/>
</dbReference>
<feature type="chain" id="PRO_5017240426" description="t-SNARE coiled-coil homology domain-containing protein" evidence="3">
    <location>
        <begin position="19"/>
        <end position="271"/>
    </location>
</feature>
<keyword evidence="1" id="KW-0175">Coiled coil</keyword>
<keyword evidence="3" id="KW-0732">Signal</keyword>